<proteinExistence type="predicted"/>
<keyword evidence="2" id="KW-1185">Reference proteome</keyword>
<dbReference type="EMBL" id="LLXI01000538">
    <property type="protein sequence ID" value="PKY47351.1"/>
    <property type="molecule type" value="Genomic_DNA"/>
</dbReference>
<accession>A0A2I1GL59</accession>
<comment type="caution">
    <text evidence="1">The sequence shown here is derived from an EMBL/GenBank/DDBJ whole genome shotgun (WGS) entry which is preliminary data.</text>
</comment>
<reference evidence="1 2" key="1">
    <citation type="submission" date="2015-10" db="EMBL/GenBank/DDBJ databases">
        <title>Genome analyses suggest a sexual origin of heterokaryosis in a supposedly ancient asexual fungus.</title>
        <authorList>
            <person name="Ropars J."/>
            <person name="Sedzielewska K."/>
            <person name="Noel J."/>
            <person name="Charron P."/>
            <person name="Farinelli L."/>
            <person name="Marton T."/>
            <person name="Kruger M."/>
            <person name="Pelin A."/>
            <person name="Brachmann A."/>
            <person name="Corradi N."/>
        </authorList>
    </citation>
    <scope>NUCLEOTIDE SEQUENCE [LARGE SCALE GENOMIC DNA]</scope>
    <source>
        <strain evidence="1 2">A4</strain>
    </source>
</reference>
<dbReference type="AlphaFoldDB" id="A0A2I1GL59"/>
<sequence>METARKLYTIDYCTYAESIKNTTFDLFWGYPANGNQDYLEGNCLLYKGYVFFRKYDHMSVFYPSFPDMRHSGDMMDNANKRDSVSLGHKEDNKCNKGLRNAVLSVSLDAIFDDLVL</sequence>
<organism evidence="1 2">
    <name type="scientific">Rhizophagus irregularis</name>
    <dbReference type="NCBI Taxonomy" id="588596"/>
    <lineage>
        <taxon>Eukaryota</taxon>
        <taxon>Fungi</taxon>
        <taxon>Fungi incertae sedis</taxon>
        <taxon>Mucoromycota</taxon>
        <taxon>Glomeromycotina</taxon>
        <taxon>Glomeromycetes</taxon>
        <taxon>Glomerales</taxon>
        <taxon>Glomeraceae</taxon>
        <taxon>Rhizophagus</taxon>
    </lineage>
</organism>
<name>A0A2I1GL59_9GLOM</name>
<protein>
    <submittedName>
        <fullName evidence="1">Uncharacterized protein</fullName>
    </submittedName>
</protein>
<evidence type="ECO:0000313" key="2">
    <source>
        <dbReference type="Proteomes" id="UP000234323"/>
    </source>
</evidence>
<dbReference type="Proteomes" id="UP000234323">
    <property type="component" value="Unassembled WGS sequence"/>
</dbReference>
<evidence type="ECO:0000313" key="1">
    <source>
        <dbReference type="EMBL" id="PKY47351.1"/>
    </source>
</evidence>
<gene>
    <name evidence="1" type="ORF">RhiirA4_462507</name>
</gene>